<dbReference type="GO" id="GO:0003677">
    <property type="term" value="F:DNA binding"/>
    <property type="evidence" value="ECO:0007669"/>
    <property type="project" value="UniProtKB-KW"/>
</dbReference>
<comment type="caution">
    <text evidence="1">The sequence shown here is derived from an EMBL/GenBank/DDBJ whole genome shotgun (WGS) entry which is preliminary data.</text>
</comment>
<proteinExistence type="predicted"/>
<dbReference type="OrthoDB" id="3194910at2"/>
<dbReference type="Gene3D" id="3.90.1150.30">
    <property type="match status" value="1"/>
</dbReference>
<accession>A0A6L3W359</accession>
<dbReference type="EMBL" id="WBMR01000036">
    <property type="protein sequence ID" value="KAB2381623.1"/>
    <property type="molecule type" value="Genomic_DNA"/>
</dbReference>
<dbReference type="SUPFAM" id="SSF142906">
    <property type="entry name" value="YjbR-like"/>
    <property type="match status" value="1"/>
</dbReference>
<keyword evidence="2" id="KW-1185">Reference proteome</keyword>
<evidence type="ECO:0000313" key="1">
    <source>
        <dbReference type="EMBL" id="KAB2381623.1"/>
    </source>
</evidence>
<dbReference type="AlphaFoldDB" id="A0A6L3W359"/>
<name>A0A6L3W359_9ACTN</name>
<dbReference type="Proteomes" id="UP000483004">
    <property type="component" value="Unassembled WGS sequence"/>
</dbReference>
<gene>
    <name evidence="1" type="ORF">F9B16_15470</name>
</gene>
<organism evidence="1 2">
    <name type="scientific">Actinomadura montaniterrae</name>
    <dbReference type="NCBI Taxonomy" id="1803903"/>
    <lineage>
        <taxon>Bacteria</taxon>
        <taxon>Bacillati</taxon>
        <taxon>Actinomycetota</taxon>
        <taxon>Actinomycetes</taxon>
        <taxon>Streptosporangiales</taxon>
        <taxon>Thermomonosporaceae</taxon>
        <taxon>Actinomadura</taxon>
    </lineage>
</organism>
<keyword evidence="1" id="KW-0238">DNA-binding</keyword>
<dbReference type="InterPro" id="IPR058532">
    <property type="entry name" value="YjbR/MT2646/Rv2570-like"/>
</dbReference>
<evidence type="ECO:0000313" key="2">
    <source>
        <dbReference type="Proteomes" id="UP000483004"/>
    </source>
</evidence>
<protein>
    <submittedName>
        <fullName evidence="1">MmcQ/YjbR family DNA-binding protein</fullName>
    </submittedName>
</protein>
<dbReference type="RefSeq" id="WP_151540760.1">
    <property type="nucleotide sequence ID" value="NZ_WBMR01000036.1"/>
</dbReference>
<dbReference type="PANTHER" id="PTHR35145:SF1">
    <property type="entry name" value="CYTOPLASMIC PROTEIN"/>
    <property type="match status" value="1"/>
</dbReference>
<dbReference type="InterPro" id="IPR007351">
    <property type="entry name" value="YjbR"/>
</dbReference>
<dbReference type="PANTHER" id="PTHR35145">
    <property type="entry name" value="CYTOPLASMIC PROTEIN-RELATED"/>
    <property type="match status" value="1"/>
</dbReference>
<dbReference type="InterPro" id="IPR038056">
    <property type="entry name" value="YjbR-like_sf"/>
</dbReference>
<sequence length="122" mass="13692">MTITGDRLQRLARSTADELPGVSHGRPFTDKLDVYKVAGKVFLIVTDDPDEQIITVKAEPEYARSLRQRHESITVGRYLNKRHWISLAAGREITATLVKDLVADSYELVAASVPARHRHRTG</sequence>
<dbReference type="Pfam" id="PF04237">
    <property type="entry name" value="YjbR"/>
    <property type="match status" value="1"/>
</dbReference>
<reference evidence="1 2" key="1">
    <citation type="submission" date="2019-09" db="EMBL/GenBank/DDBJ databases">
        <title>Actinomadura physcomitrii sp. nov., a novel actinomycete isolated from moss [Physcomitrium sphaericum (Ludw) Fuernr].</title>
        <authorList>
            <person name="Liu C."/>
            <person name="Zhuang X."/>
        </authorList>
    </citation>
    <scope>NUCLEOTIDE SEQUENCE [LARGE SCALE GENOMIC DNA]</scope>
    <source>
        <strain evidence="1 2">CYP1-1B</strain>
    </source>
</reference>